<name>A0AB73G4S3_9BURK</name>
<dbReference type="InterPro" id="IPR007235">
    <property type="entry name" value="Glyco_trans_28_C"/>
</dbReference>
<feature type="domain" description="Glycosyl transferase family 28 C-terminal" evidence="1">
    <location>
        <begin position="205"/>
        <end position="323"/>
    </location>
</feature>
<dbReference type="Pfam" id="PF04101">
    <property type="entry name" value="Glyco_tran_28_C"/>
    <property type="match status" value="1"/>
</dbReference>
<evidence type="ECO:0000313" key="2">
    <source>
        <dbReference type="EMBL" id="KVM34404.1"/>
    </source>
</evidence>
<dbReference type="SUPFAM" id="SSF53756">
    <property type="entry name" value="UDP-Glycosyltransferase/glycogen phosphorylase"/>
    <property type="match status" value="1"/>
</dbReference>
<comment type="caution">
    <text evidence="2">The sequence shown here is derived from an EMBL/GenBank/DDBJ whole genome shotgun (WGS) entry which is preliminary data.</text>
</comment>
<evidence type="ECO:0000259" key="1">
    <source>
        <dbReference type="Pfam" id="PF04101"/>
    </source>
</evidence>
<dbReference type="Proteomes" id="UP000061665">
    <property type="component" value="Unassembled WGS sequence"/>
</dbReference>
<dbReference type="GO" id="GO:0016758">
    <property type="term" value="F:hexosyltransferase activity"/>
    <property type="evidence" value="ECO:0007669"/>
    <property type="project" value="InterPro"/>
</dbReference>
<gene>
    <name evidence="2" type="ORF">WJ53_33570</name>
</gene>
<reference evidence="2 3" key="1">
    <citation type="submission" date="2015-11" db="EMBL/GenBank/DDBJ databases">
        <title>Expanding the genomic diversity of Burkholderia species for the development of highly accurate diagnostics.</title>
        <authorList>
            <person name="Sahl J."/>
            <person name="Keim P."/>
            <person name="Wagner D."/>
        </authorList>
    </citation>
    <scope>NUCLEOTIDE SEQUENCE [LARGE SCALE GENOMIC DNA]</scope>
    <source>
        <strain evidence="2 3">MSMB2058</strain>
    </source>
</reference>
<dbReference type="RefSeq" id="WP_059626407.1">
    <property type="nucleotide sequence ID" value="NZ_LOXP01000081.1"/>
</dbReference>
<proteinExistence type="predicted"/>
<accession>A0AB73G4S3</accession>
<dbReference type="AlphaFoldDB" id="A0AB73G4S3"/>
<organism evidence="2 3">
    <name type="scientific">Burkholderia ubonensis</name>
    <dbReference type="NCBI Taxonomy" id="101571"/>
    <lineage>
        <taxon>Bacteria</taxon>
        <taxon>Pseudomonadati</taxon>
        <taxon>Pseudomonadota</taxon>
        <taxon>Betaproteobacteria</taxon>
        <taxon>Burkholderiales</taxon>
        <taxon>Burkholderiaceae</taxon>
        <taxon>Burkholderia</taxon>
        <taxon>Burkholderia cepacia complex</taxon>
    </lineage>
</organism>
<dbReference type="EMBL" id="LOZE01000044">
    <property type="protein sequence ID" value="KVM34404.1"/>
    <property type="molecule type" value="Genomic_DNA"/>
</dbReference>
<dbReference type="PANTHER" id="PTHR21015">
    <property type="entry name" value="UDP-N-ACETYLGLUCOSAMINE--N-ACETYLMURAMYL-(PENTAPEPTIDE) PYROPHOSPHORYL-UNDECAPRENOL N-ACETYLGLUCOSAMINE TRANSFERASE 1"/>
    <property type="match status" value="1"/>
</dbReference>
<dbReference type="Gene3D" id="3.40.50.2000">
    <property type="entry name" value="Glycogen Phosphorylase B"/>
    <property type="match status" value="1"/>
</dbReference>
<sequence>MKHAAYNAVSREEALFARDTVRFMLRLSNRHGIGHLMRGLNVCRELAAMGAAGRILFFGRAAPPRQLWDRRFEFRTEGETAGYRDWPQAMRSANPAVVVYDTTLPADDEWRREPEGAQRAYIMRRWKDERQQELLDHGLLPRIDAVIVPHTPEEFGHELPAWLRKRVSFVGPIVRLPDSLSQEKLRRRYALTPADFVLTSTCGGGGFSTQAKEFFATVWAVHRRLASERPNLRHIVVLGPNGCETPVPAPGMTLVDTEPDMVSLFAISDLVIAEGGYNTVNEIRVTRTPALFMPGTRNLDDQEHRVRQLEARGLAWVCAASERHLAPAKALALCRDSDALDAMRRAYASDSPGIGNRRAAEILAELAA</sequence>
<dbReference type="PANTHER" id="PTHR21015:SF22">
    <property type="entry name" value="GLYCOSYLTRANSFERASE"/>
    <property type="match status" value="1"/>
</dbReference>
<evidence type="ECO:0000313" key="3">
    <source>
        <dbReference type="Proteomes" id="UP000061665"/>
    </source>
</evidence>
<protein>
    <recommendedName>
        <fullName evidence="1">Glycosyl transferase family 28 C-terminal domain-containing protein</fullName>
    </recommendedName>
</protein>